<dbReference type="RefSeq" id="WP_125044674.1">
    <property type="nucleotide sequence ID" value="NZ_BHZC01000001.1"/>
</dbReference>
<feature type="transmembrane region" description="Helical" evidence="1">
    <location>
        <begin position="167"/>
        <end position="186"/>
    </location>
</feature>
<accession>A0A7U9KTC9</accession>
<organism evidence="2 3">
    <name type="scientific">Streptomyces chrestomyceticus JCM 4735</name>
    <dbReference type="NCBI Taxonomy" id="1306181"/>
    <lineage>
        <taxon>Bacteria</taxon>
        <taxon>Bacillati</taxon>
        <taxon>Actinomycetota</taxon>
        <taxon>Actinomycetes</taxon>
        <taxon>Kitasatosporales</taxon>
        <taxon>Streptomycetaceae</taxon>
        <taxon>Streptomyces</taxon>
    </lineage>
</organism>
<sequence>MPPPSVAGRAVGLALVVLGATVCVLSVRGAALAAGYTGTPGTYTVEECRERYTAGGSGRHGSRTISCTGTFRAERDVDGARTVNPFGAFHPGTVYPPGARVPVRSGDDGTYTAAGREQVWSRAAGASGSLPMLATGAFCLLTGFGARRGRPFGESWDGLPGGTVLRPLLLSVTGVGILGAAVFLFLQHYG</sequence>
<evidence type="ECO:0000313" key="2">
    <source>
        <dbReference type="EMBL" id="GCD34442.1"/>
    </source>
</evidence>
<dbReference type="GeneID" id="95621162"/>
<dbReference type="OrthoDB" id="4231118at2"/>
<gene>
    <name evidence="2" type="ORF">OEIGOIKO_02176</name>
</gene>
<feature type="transmembrane region" description="Helical" evidence="1">
    <location>
        <begin position="128"/>
        <end position="146"/>
    </location>
</feature>
<protein>
    <submittedName>
        <fullName evidence="2">Uncharacterized protein</fullName>
    </submittedName>
</protein>
<dbReference type="Proteomes" id="UP000287830">
    <property type="component" value="Unassembled WGS sequence"/>
</dbReference>
<evidence type="ECO:0000313" key="3">
    <source>
        <dbReference type="Proteomes" id="UP000287830"/>
    </source>
</evidence>
<keyword evidence="1" id="KW-0812">Transmembrane</keyword>
<keyword evidence="1" id="KW-1133">Transmembrane helix</keyword>
<reference evidence="2 3" key="1">
    <citation type="submission" date="2018-11" db="EMBL/GenBank/DDBJ databases">
        <title>Whole genome sequence of Streptomyces chrestomyceticus NBRC 13444(T).</title>
        <authorList>
            <person name="Komaki H."/>
            <person name="Tamura T."/>
        </authorList>
    </citation>
    <scope>NUCLEOTIDE SEQUENCE [LARGE SCALE GENOMIC DNA]</scope>
    <source>
        <strain evidence="2 3">NBRC 13444</strain>
    </source>
</reference>
<keyword evidence="1" id="KW-0472">Membrane</keyword>
<dbReference type="AlphaFoldDB" id="A0A7U9KTC9"/>
<proteinExistence type="predicted"/>
<dbReference type="EMBL" id="BHZC01000001">
    <property type="protein sequence ID" value="GCD34442.1"/>
    <property type="molecule type" value="Genomic_DNA"/>
</dbReference>
<comment type="caution">
    <text evidence="2">The sequence shown here is derived from an EMBL/GenBank/DDBJ whole genome shotgun (WGS) entry which is preliminary data.</text>
</comment>
<name>A0A7U9KTC9_9ACTN</name>
<evidence type="ECO:0000256" key="1">
    <source>
        <dbReference type="SAM" id="Phobius"/>
    </source>
</evidence>